<dbReference type="PROSITE" id="PS51379">
    <property type="entry name" value="4FE4S_FER_2"/>
    <property type="match status" value="1"/>
</dbReference>
<dbReference type="InterPro" id="IPR017900">
    <property type="entry name" value="4Fe4S_Fe_S_CS"/>
</dbReference>
<gene>
    <name evidence="2" type="ORF">GACE_1666</name>
</gene>
<name>A0A0A7GIA9_GEOAI</name>
<protein>
    <recommendedName>
        <fullName evidence="1">4Fe-4S ferredoxin-type domain-containing protein</fullName>
    </recommendedName>
</protein>
<dbReference type="KEGG" id="gac:GACE_1666"/>
<dbReference type="SUPFAM" id="SSF54862">
    <property type="entry name" value="4Fe-4S ferredoxins"/>
    <property type="match status" value="1"/>
</dbReference>
<dbReference type="HOGENOM" id="CLU_139698_11_4_2"/>
<dbReference type="GO" id="GO:0016491">
    <property type="term" value="F:oxidoreductase activity"/>
    <property type="evidence" value="ECO:0007669"/>
    <property type="project" value="UniProtKB-ARBA"/>
</dbReference>
<reference evidence="2 3" key="1">
    <citation type="journal article" date="2015" name="Appl. Environ. Microbiol.">
        <title>The Geoglobus acetivorans genome: Fe(III) reduction, acetate utilization, autotrophic growth, and degradation of aromatic compounds in a hyperthermophilic archaeon.</title>
        <authorList>
            <person name="Mardanov A.V."/>
            <person name="Slododkina G.B."/>
            <person name="Slobodkin A.I."/>
            <person name="Beletsky A.V."/>
            <person name="Gavrilov S.N."/>
            <person name="Kublanov I.V."/>
            <person name="Bonch-Osmolovskaya E.A."/>
            <person name="Skryabin K.G."/>
            <person name="Ravin N.V."/>
        </authorList>
    </citation>
    <scope>NUCLEOTIDE SEQUENCE [LARGE SCALE GENOMIC DNA]</scope>
    <source>
        <strain evidence="2 3">SBH6</strain>
    </source>
</reference>
<dbReference type="AlphaFoldDB" id="A0A0A7GIA9"/>
<dbReference type="Gene3D" id="3.30.70.20">
    <property type="match status" value="1"/>
</dbReference>
<evidence type="ECO:0000259" key="1">
    <source>
        <dbReference type="PROSITE" id="PS51379"/>
    </source>
</evidence>
<organism evidence="2 3">
    <name type="scientific">Geoglobus acetivorans</name>
    <dbReference type="NCBI Taxonomy" id="565033"/>
    <lineage>
        <taxon>Archaea</taxon>
        <taxon>Methanobacteriati</taxon>
        <taxon>Methanobacteriota</taxon>
        <taxon>Archaeoglobi</taxon>
        <taxon>Archaeoglobales</taxon>
        <taxon>Archaeoglobaceae</taxon>
        <taxon>Geoglobus</taxon>
    </lineage>
</organism>
<feature type="domain" description="4Fe-4S ferredoxin-type" evidence="1">
    <location>
        <begin position="13"/>
        <end position="40"/>
    </location>
</feature>
<proteinExistence type="predicted"/>
<dbReference type="InterPro" id="IPR017896">
    <property type="entry name" value="4Fe4S_Fe-S-bd"/>
</dbReference>
<evidence type="ECO:0000313" key="3">
    <source>
        <dbReference type="Proteomes" id="UP000030624"/>
    </source>
</evidence>
<dbReference type="Pfam" id="PF00037">
    <property type="entry name" value="Fer4"/>
    <property type="match status" value="1"/>
</dbReference>
<dbReference type="PROSITE" id="PS00198">
    <property type="entry name" value="4FE4S_FER_1"/>
    <property type="match status" value="1"/>
</dbReference>
<dbReference type="EMBL" id="CP009552">
    <property type="protein sequence ID" value="AIY90697.1"/>
    <property type="molecule type" value="Genomic_DNA"/>
</dbReference>
<dbReference type="STRING" id="565033.GACE_1666"/>
<sequence>MLSCRFDAIDVLGKAEIDHEKCTLCRRCIHYCPLSALVVE</sequence>
<accession>A0A0A7GIA9</accession>
<evidence type="ECO:0000313" key="2">
    <source>
        <dbReference type="EMBL" id="AIY90697.1"/>
    </source>
</evidence>
<dbReference type="Proteomes" id="UP000030624">
    <property type="component" value="Chromosome"/>
</dbReference>